<dbReference type="SUPFAM" id="SSF161098">
    <property type="entry name" value="MetI-like"/>
    <property type="match status" value="1"/>
</dbReference>
<dbReference type="InterPro" id="IPR000515">
    <property type="entry name" value="MetI-like"/>
</dbReference>
<evidence type="ECO:0000313" key="9">
    <source>
        <dbReference type="EMBL" id="MYD89504.1"/>
    </source>
</evidence>
<accession>A0A6B1DSZ4</accession>
<organism evidence="9">
    <name type="scientific">Caldilineaceae bacterium SB0662_bin_9</name>
    <dbReference type="NCBI Taxonomy" id="2605258"/>
    <lineage>
        <taxon>Bacteria</taxon>
        <taxon>Bacillati</taxon>
        <taxon>Chloroflexota</taxon>
        <taxon>Caldilineae</taxon>
        <taxon>Caldilineales</taxon>
        <taxon>Caldilineaceae</taxon>
    </lineage>
</organism>
<dbReference type="PROSITE" id="PS50928">
    <property type="entry name" value="ABC_TM1"/>
    <property type="match status" value="1"/>
</dbReference>
<dbReference type="GO" id="GO:0005886">
    <property type="term" value="C:plasma membrane"/>
    <property type="evidence" value="ECO:0007669"/>
    <property type="project" value="UniProtKB-SubCell"/>
</dbReference>
<dbReference type="GO" id="GO:0055085">
    <property type="term" value="P:transmembrane transport"/>
    <property type="evidence" value="ECO:0007669"/>
    <property type="project" value="InterPro"/>
</dbReference>
<name>A0A6B1DSZ4_9CHLR</name>
<evidence type="ECO:0000259" key="8">
    <source>
        <dbReference type="PROSITE" id="PS50928"/>
    </source>
</evidence>
<reference evidence="9" key="1">
    <citation type="submission" date="2019-09" db="EMBL/GenBank/DDBJ databases">
        <title>Characterisation of the sponge microbiome using genome-centric metagenomics.</title>
        <authorList>
            <person name="Engelberts J.P."/>
            <person name="Robbins S.J."/>
            <person name="De Goeij J.M."/>
            <person name="Aranda M."/>
            <person name="Bell S.C."/>
            <person name="Webster N.S."/>
        </authorList>
    </citation>
    <scope>NUCLEOTIDE SEQUENCE</scope>
    <source>
        <strain evidence="9">SB0662_bin_9</strain>
    </source>
</reference>
<comment type="subcellular location">
    <subcellularLocation>
        <location evidence="1 7">Cell membrane</location>
        <topology evidence="1 7">Multi-pass membrane protein</topology>
    </subcellularLocation>
</comment>
<proteinExistence type="inferred from homology"/>
<feature type="transmembrane region" description="Helical" evidence="7">
    <location>
        <begin position="261"/>
        <end position="282"/>
    </location>
</feature>
<feature type="transmembrane region" description="Helical" evidence="7">
    <location>
        <begin position="130"/>
        <end position="149"/>
    </location>
</feature>
<sequence length="297" mass="33976">MSSGTIAPPATSLPRTRIEAHSGRRRLLWRNVTAYATLSVGSVLMIIPFLWMLSTSLKDDRQAYVFPPIWIPSPVAWNNYLDTWQALPFNLFFLNSAFVSLVLTVAQLATCSLGAFAFARLRFPGRERLFVLYLATLMIPFQVIMIPLFVLVKEFGWIDSYWGLTIPLIFSPYGTFLLRQFFKTIPLELEDAAKIDGCSWFRIYWNIMLPLSKPAMATLGIFVFMWSWNNFLWPLLIVSSLEMKTLPLGLAYFLGQYTIYWNLLMVGATIALVPVLVIFFFAQRYFIEGITLTGLKG</sequence>
<comment type="similarity">
    <text evidence="7">Belongs to the binding-protein-dependent transport system permease family.</text>
</comment>
<evidence type="ECO:0000256" key="2">
    <source>
        <dbReference type="ARBA" id="ARBA00022448"/>
    </source>
</evidence>
<feature type="transmembrane region" description="Helical" evidence="7">
    <location>
        <begin position="32"/>
        <end position="53"/>
    </location>
</feature>
<dbReference type="Gene3D" id="1.10.3720.10">
    <property type="entry name" value="MetI-like"/>
    <property type="match status" value="1"/>
</dbReference>
<dbReference type="InterPro" id="IPR035906">
    <property type="entry name" value="MetI-like_sf"/>
</dbReference>
<feature type="transmembrane region" description="Helical" evidence="7">
    <location>
        <begin position="92"/>
        <end position="118"/>
    </location>
</feature>
<dbReference type="AlphaFoldDB" id="A0A6B1DSZ4"/>
<protein>
    <submittedName>
        <fullName evidence="9">Carbohydrate ABC transporter permease</fullName>
    </submittedName>
</protein>
<evidence type="ECO:0000256" key="4">
    <source>
        <dbReference type="ARBA" id="ARBA00022692"/>
    </source>
</evidence>
<feature type="transmembrane region" description="Helical" evidence="7">
    <location>
        <begin position="161"/>
        <end position="182"/>
    </location>
</feature>
<dbReference type="Pfam" id="PF00528">
    <property type="entry name" value="BPD_transp_1"/>
    <property type="match status" value="1"/>
</dbReference>
<feature type="domain" description="ABC transmembrane type-1" evidence="8">
    <location>
        <begin position="93"/>
        <end position="282"/>
    </location>
</feature>
<evidence type="ECO:0000256" key="5">
    <source>
        <dbReference type="ARBA" id="ARBA00022989"/>
    </source>
</evidence>
<keyword evidence="2 7" id="KW-0813">Transport</keyword>
<evidence type="ECO:0000256" key="1">
    <source>
        <dbReference type="ARBA" id="ARBA00004651"/>
    </source>
</evidence>
<evidence type="ECO:0000256" key="6">
    <source>
        <dbReference type="ARBA" id="ARBA00023136"/>
    </source>
</evidence>
<dbReference type="CDD" id="cd06261">
    <property type="entry name" value="TM_PBP2"/>
    <property type="match status" value="1"/>
</dbReference>
<comment type="caution">
    <text evidence="9">The sequence shown here is derived from an EMBL/GenBank/DDBJ whole genome shotgun (WGS) entry which is preliminary data.</text>
</comment>
<keyword evidence="6 7" id="KW-0472">Membrane</keyword>
<dbReference type="PANTHER" id="PTHR43744">
    <property type="entry name" value="ABC TRANSPORTER PERMEASE PROTEIN MG189-RELATED-RELATED"/>
    <property type="match status" value="1"/>
</dbReference>
<evidence type="ECO:0000256" key="3">
    <source>
        <dbReference type="ARBA" id="ARBA00022475"/>
    </source>
</evidence>
<feature type="transmembrane region" description="Helical" evidence="7">
    <location>
        <begin position="203"/>
        <end position="225"/>
    </location>
</feature>
<keyword evidence="3" id="KW-1003">Cell membrane</keyword>
<keyword evidence="4 7" id="KW-0812">Transmembrane</keyword>
<dbReference type="EMBL" id="VXPY01000024">
    <property type="protein sequence ID" value="MYD89504.1"/>
    <property type="molecule type" value="Genomic_DNA"/>
</dbReference>
<evidence type="ECO:0000256" key="7">
    <source>
        <dbReference type="RuleBase" id="RU363032"/>
    </source>
</evidence>
<keyword evidence="5 7" id="KW-1133">Transmembrane helix</keyword>
<gene>
    <name evidence="9" type="ORF">F4Y08_04065</name>
</gene>
<dbReference type="PANTHER" id="PTHR43744:SF12">
    <property type="entry name" value="ABC TRANSPORTER PERMEASE PROTEIN MG189-RELATED"/>
    <property type="match status" value="1"/>
</dbReference>